<organism evidence="1 2">
    <name type="scientific">Dictyobacter arantiisoli</name>
    <dbReference type="NCBI Taxonomy" id="2014874"/>
    <lineage>
        <taxon>Bacteria</taxon>
        <taxon>Bacillati</taxon>
        <taxon>Chloroflexota</taxon>
        <taxon>Ktedonobacteria</taxon>
        <taxon>Ktedonobacterales</taxon>
        <taxon>Dictyobacteraceae</taxon>
        <taxon>Dictyobacter</taxon>
    </lineage>
</organism>
<dbReference type="EMBL" id="BIXY01000025">
    <property type="protein sequence ID" value="GCF08515.1"/>
    <property type="molecule type" value="Genomic_DNA"/>
</dbReference>
<reference evidence="1 2" key="1">
    <citation type="submission" date="2019-01" db="EMBL/GenBank/DDBJ databases">
        <title>Draft genome sequence of Dictyobacter sp. Uno17.</title>
        <authorList>
            <person name="Wang C.M."/>
            <person name="Zheng Y."/>
            <person name="Sakai Y."/>
            <person name="Abe K."/>
            <person name="Yokota A."/>
            <person name="Yabe S."/>
        </authorList>
    </citation>
    <scope>NUCLEOTIDE SEQUENCE [LARGE SCALE GENOMIC DNA]</scope>
    <source>
        <strain evidence="1 2">Uno17</strain>
    </source>
</reference>
<sequence length="49" mass="5650">MEHLDTFLTVLYVMVDDLCKQHSLSIQALFPATQYASDWLAHGMRNEIP</sequence>
<dbReference type="Proteomes" id="UP000322530">
    <property type="component" value="Unassembled WGS sequence"/>
</dbReference>
<protein>
    <submittedName>
        <fullName evidence="1">Uncharacterized protein</fullName>
    </submittedName>
</protein>
<gene>
    <name evidence="1" type="ORF">KDI_20790</name>
</gene>
<evidence type="ECO:0000313" key="2">
    <source>
        <dbReference type="Proteomes" id="UP000322530"/>
    </source>
</evidence>
<dbReference type="RefSeq" id="WP_172632031.1">
    <property type="nucleotide sequence ID" value="NZ_BIXY01000025.1"/>
</dbReference>
<accession>A0A5A5TB98</accession>
<name>A0A5A5TB98_9CHLR</name>
<evidence type="ECO:0000313" key="1">
    <source>
        <dbReference type="EMBL" id="GCF08515.1"/>
    </source>
</evidence>
<keyword evidence="2" id="KW-1185">Reference proteome</keyword>
<comment type="caution">
    <text evidence="1">The sequence shown here is derived from an EMBL/GenBank/DDBJ whole genome shotgun (WGS) entry which is preliminary data.</text>
</comment>
<dbReference type="AlphaFoldDB" id="A0A5A5TB98"/>
<proteinExistence type="predicted"/>